<dbReference type="AlphaFoldDB" id="A0A7L2IVR3"/>
<dbReference type="Proteomes" id="UP000536381">
    <property type="component" value="Unassembled WGS sequence"/>
</dbReference>
<dbReference type="Pfam" id="PF02210">
    <property type="entry name" value="Laminin_G_2"/>
    <property type="match status" value="1"/>
</dbReference>
<protein>
    <submittedName>
        <fullName evidence="4">LAMA2 protein</fullName>
    </submittedName>
</protein>
<organism evidence="4 5">
    <name type="scientific">Semnornis frantzii</name>
    <dbReference type="NCBI Taxonomy" id="91796"/>
    <lineage>
        <taxon>Eukaryota</taxon>
        <taxon>Metazoa</taxon>
        <taxon>Chordata</taxon>
        <taxon>Craniata</taxon>
        <taxon>Vertebrata</taxon>
        <taxon>Euteleostomi</taxon>
        <taxon>Archelosauria</taxon>
        <taxon>Archosauria</taxon>
        <taxon>Dinosauria</taxon>
        <taxon>Saurischia</taxon>
        <taxon>Theropoda</taxon>
        <taxon>Coelurosauria</taxon>
        <taxon>Aves</taxon>
        <taxon>Neognathae</taxon>
        <taxon>Neoaves</taxon>
        <taxon>Telluraves</taxon>
        <taxon>Coraciimorphae</taxon>
        <taxon>Piciformes</taxon>
        <taxon>Ramphastidae</taxon>
        <taxon>Semnornis</taxon>
    </lineage>
</organism>
<reference evidence="4 5" key="1">
    <citation type="submission" date="2019-09" db="EMBL/GenBank/DDBJ databases">
        <title>Bird 10,000 Genomes (B10K) Project - Family phase.</title>
        <authorList>
            <person name="Zhang G."/>
        </authorList>
    </citation>
    <scope>NUCLEOTIDE SEQUENCE [LARGE SCALE GENOMIC DNA]</scope>
    <source>
        <strain evidence="4">B10K-DU-001-42</strain>
        <tissue evidence="4">Muscle</tissue>
    </source>
</reference>
<sequence length="221" mass="23734">VTYSIEGCIRGFHMTESPVDLDNPTSSFRVGKCFVTAQEGTYFDGTGFAKAVGAYRVGTDLLVELEFRTRRMNGVLLGVSSQRMDGLGLELVDGKVLFHADNGAGRFSAAYEPEAPGSLCDGQWHTVVAKKSKHHLELTVDGRQVDGSSPNTASTSADTNDPVFVGGYPDGVSQFGLTTNIRFKGCIRSLRLTKGTAKPQEVNFSRAVELKGVQPLSCPAH</sequence>
<evidence type="ECO:0000256" key="2">
    <source>
        <dbReference type="SAM" id="MobiDB-lite"/>
    </source>
</evidence>
<dbReference type="OrthoDB" id="10011303at2759"/>
<feature type="compositionally biased region" description="Polar residues" evidence="2">
    <location>
        <begin position="146"/>
        <end position="159"/>
    </location>
</feature>
<dbReference type="EMBL" id="VWYK01123240">
    <property type="protein sequence ID" value="NXR15599.1"/>
    <property type="molecule type" value="Genomic_DNA"/>
</dbReference>
<feature type="non-terminal residue" evidence="4">
    <location>
        <position position="221"/>
    </location>
</feature>
<evidence type="ECO:0000313" key="5">
    <source>
        <dbReference type="Proteomes" id="UP000536381"/>
    </source>
</evidence>
<comment type="caution">
    <text evidence="1">Lacks conserved residue(s) required for the propagation of feature annotation.</text>
</comment>
<dbReference type="PANTHER" id="PTHR15036">
    <property type="entry name" value="PIKACHURIN-LIKE PROTEIN"/>
    <property type="match status" value="1"/>
</dbReference>
<dbReference type="InterPro" id="IPR013320">
    <property type="entry name" value="ConA-like_dom_sf"/>
</dbReference>
<dbReference type="Gene3D" id="2.60.120.200">
    <property type="match status" value="1"/>
</dbReference>
<comment type="caution">
    <text evidence="4">The sequence shown here is derived from an EMBL/GenBank/DDBJ whole genome shotgun (WGS) entry which is preliminary data.</text>
</comment>
<dbReference type="FunFam" id="2.60.120.200:FF:000065">
    <property type="entry name" value="Laminin subunit alpha 2"/>
    <property type="match status" value="1"/>
</dbReference>
<dbReference type="PANTHER" id="PTHR15036:SF65">
    <property type="entry name" value="LAMININ SUBUNIT ALPHA-2"/>
    <property type="match status" value="1"/>
</dbReference>
<dbReference type="SUPFAM" id="SSF49899">
    <property type="entry name" value="Concanavalin A-like lectins/glucanases"/>
    <property type="match status" value="1"/>
</dbReference>
<dbReference type="PROSITE" id="PS50025">
    <property type="entry name" value="LAM_G_DOMAIN"/>
    <property type="match status" value="1"/>
</dbReference>
<evidence type="ECO:0000256" key="1">
    <source>
        <dbReference type="PROSITE-ProRule" id="PRU00122"/>
    </source>
</evidence>
<evidence type="ECO:0000259" key="3">
    <source>
        <dbReference type="PROSITE" id="PS50025"/>
    </source>
</evidence>
<dbReference type="SMART" id="SM00282">
    <property type="entry name" value="LamG"/>
    <property type="match status" value="1"/>
</dbReference>
<gene>
    <name evidence="4" type="primary">Lama2_1</name>
    <name evidence="4" type="ORF">SEMFRA_R00729</name>
</gene>
<dbReference type="CDD" id="cd00110">
    <property type="entry name" value="LamG"/>
    <property type="match status" value="1"/>
</dbReference>
<accession>A0A7L2IVR3</accession>
<name>A0A7L2IVR3_9PICI</name>
<evidence type="ECO:0000313" key="4">
    <source>
        <dbReference type="EMBL" id="NXR15599.1"/>
    </source>
</evidence>
<dbReference type="InterPro" id="IPR001791">
    <property type="entry name" value="Laminin_G"/>
</dbReference>
<feature type="domain" description="Laminin G" evidence="3">
    <location>
        <begin position="38"/>
        <end position="218"/>
    </location>
</feature>
<proteinExistence type="predicted"/>
<feature type="region of interest" description="Disordered" evidence="2">
    <location>
        <begin position="142"/>
        <end position="161"/>
    </location>
</feature>
<dbReference type="InterPro" id="IPR050372">
    <property type="entry name" value="Neurexin-related_CASP"/>
</dbReference>
<feature type="non-terminal residue" evidence="4">
    <location>
        <position position="1"/>
    </location>
</feature>
<keyword evidence="5" id="KW-1185">Reference proteome</keyword>